<feature type="region of interest" description="Disordered" evidence="6">
    <location>
        <begin position="1"/>
        <end position="34"/>
    </location>
</feature>
<dbReference type="PANTHER" id="PTHR11207:SF0">
    <property type="entry name" value="RIBONUCLEASE 3"/>
    <property type="match status" value="1"/>
</dbReference>
<dbReference type="Pfam" id="PF00636">
    <property type="entry name" value="Ribonuclease_3"/>
    <property type="match status" value="1"/>
</dbReference>
<comment type="caution">
    <text evidence="9">The sequence shown here is derived from an EMBL/GenBank/DDBJ whole genome shotgun (WGS) entry which is preliminary data.</text>
</comment>
<name>A0AAJ0BNI0_9PEZI</name>
<evidence type="ECO:0000259" key="8">
    <source>
        <dbReference type="PROSITE" id="PS50142"/>
    </source>
</evidence>
<evidence type="ECO:0000256" key="3">
    <source>
        <dbReference type="ARBA" id="ARBA00022801"/>
    </source>
</evidence>
<dbReference type="PROSITE" id="PS50137">
    <property type="entry name" value="DS_RBD"/>
    <property type="match status" value="1"/>
</dbReference>
<evidence type="ECO:0000256" key="1">
    <source>
        <dbReference type="ARBA" id="ARBA00022722"/>
    </source>
</evidence>
<keyword evidence="3" id="KW-0378">Hydrolase</keyword>
<dbReference type="Pfam" id="PF00035">
    <property type="entry name" value="dsrm"/>
    <property type="match status" value="1"/>
</dbReference>
<dbReference type="GO" id="GO:0005654">
    <property type="term" value="C:nucleoplasm"/>
    <property type="evidence" value="ECO:0007669"/>
    <property type="project" value="TreeGrafter"/>
</dbReference>
<dbReference type="Gene3D" id="3.30.160.20">
    <property type="match status" value="1"/>
</dbReference>
<keyword evidence="1" id="KW-0540">Nuclease</keyword>
<gene>
    <name evidence="9" type="ORF">QBC47DRAFT_369288</name>
</gene>
<dbReference type="Proteomes" id="UP001239445">
    <property type="component" value="Unassembled WGS sequence"/>
</dbReference>
<dbReference type="Gene3D" id="1.10.1520.10">
    <property type="entry name" value="Ribonuclease III domain"/>
    <property type="match status" value="1"/>
</dbReference>
<sequence length="390" mass="42549">MGKKRPRSEAPSADSSDFSQAIPKRPKPDSDPALSSLLEHADELIDCLRWLQSNDARRGGQSTIGNEGERLSSLSIKLLPAFQALAAKTSATASTPETQILAGLPIPNPNIVTKWTTADIAKSTPPLPKILDPKLEEAALTHTGSHVKGINYERLEWVGDAYLEVIATALIHWTFPTLPEGRCAQVRELLVRNATVSTFTTMYGLHKRARLPMEFEASGRAGGTTASEKARVKTLADLFEAYVGAIILSDPANGPKRVADWLKILWGPTIQEQMKQEANKPTDADQVLPKTRLAQLIGGKDIKIEYRDLPARVQRHKDHKLPLFSVGCFLYGWGESGKKLGEGTATGKKDAGQQAAQMALDNEKMLSTYIERKKAHDAARKEAAAASSEE</sequence>
<evidence type="ECO:0000256" key="6">
    <source>
        <dbReference type="SAM" id="MobiDB-lite"/>
    </source>
</evidence>
<proteinExistence type="predicted"/>
<dbReference type="PANTHER" id="PTHR11207">
    <property type="entry name" value="RIBONUCLEASE III"/>
    <property type="match status" value="1"/>
</dbReference>
<reference evidence="9" key="1">
    <citation type="submission" date="2023-06" db="EMBL/GenBank/DDBJ databases">
        <title>Genome-scale phylogeny and comparative genomics of the fungal order Sordariales.</title>
        <authorList>
            <consortium name="Lawrence Berkeley National Laboratory"/>
            <person name="Hensen N."/>
            <person name="Bonometti L."/>
            <person name="Westerberg I."/>
            <person name="Brannstrom I.O."/>
            <person name="Guillou S."/>
            <person name="Cros-Aarteil S."/>
            <person name="Calhoun S."/>
            <person name="Haridas S."/>
            <person name="Kuo A."/>
            <person name="Mondo S."/>
            <person name="Pangilinan J."/>
            <person name="Riley R."/>
            <person name="Labutti K."/>
            <person name="Andreopoulos B."/>
            <person name="Lipzen A."/>
            <person name="Chen C."/>
            <person name="Yanf M."/>
            <person name="Daum C."/>
            <person name="Ng V."/>
            <person name="Clum A."/>
            <person name="Steindorff A."/>
            <person name="Ohm R."/>
            <person name="Martin F."/>
            <person name="Silar P."/>
            <person name="Natvig D."/>
            <person name="Lalanne C."/>
            <person name="Gautier V."/>
            <person name="Ament-Velasquez S.L."/>
            <person name="Kruys A."/>
            <person name="Hutchinson M.I."/>
            <person name="Powell A.J."/>
            <person name="Barry K."/>
            <person name="Miller A.N."/>
            <person name="Grigoriev I.V."/>
            <person name="Debuchy R."/>
            <person name="Gladieux P."/>
            <person name="Thoren M.H."/>
            <person name="Johannesson H."/>
        </authorList>
    </citation>
    <scope>NUCLEOTIDE SEQUENCE</scope>
    <source>
        <strain evidence="9">PSN4</strain>
    </source>
</reference>
<evidence type="ECO:0000256" key="2">
    <source>
        <dbReference type="ARBA" id="ARBA00022759"/>
    </source>
</evidence>
<protein>
    <submittedName>
        <fullName evidence="9">Ribonuclease 3</fullName>
    </submittedName>
</protein>
<dbReference type="GO" id="GO:0006364">
    <property type="term" value="P:rRNA processing"/>
    <property type="evidence" value="ECO:0007669"/>
    <property type="project" value="TreeGrafter"/>
</dbReference>
<evidence type="ECO:0000313" key="9">
    <source>
        <dbReference type="EMBL" id="KAK1761162.1"/>
    </source>
</evidence>
<dbReference type="GO" id="GO:0006369">
    <property type="term" value="P:termination of RNA polymerase II transcription"/>
    <property type="evidence" value="ECO:0007669"/>
    <property type="project" value="TreeGrafter"/>
</dbReference>
<feature type="domain" description="DRBM" evidence="7">
    <location>
        <begin position="288"/>
        <end position="365"/>
    </location>
</feature>
<organism evidence="9 10">
    <name type="scientific">Echria macrotheca</name>
    <dbReference type="NCBI Taxonomy" id="438768"/>
    <lineage>
        <taxon>Eukaryota</taxon>
        <taxon>Fungi</taxon>
        <taxon>Dikarya</taxon>
        <taxon>Ascomycota</taxon>
        <taxon>Pezizomycotina</taxon>
        <taxon>Sordariomycetes</taxon>
        <taxon>Sordariomycetidae</taxon>
        <taxon>Sordariales</taxon>
        <taxon>Schizotheciaceae</taxon>
        <taxon>Echria</taxon>
    </lineage>
</organism>
<keyword evidence="10" id="KW-1185">Reference proteome</keyword>
<dbReference type="CDD" id="cd00593">
    <property type="entry name" value="RIBOc"/>
    <property type="match status" value="1"/>
</dbReference>
<dbReference type="SUPFAM" id="SSF54768">
    <property type="entry name" value="dsRNA-binding domain-like"/>
    <property type="match status" value="1"/>
</dbReference>
<dbReference type="SUPFAM" id="SSF69065">
    <property type="entry name" value="RNase III domain-like"/>
    <property type="match status" value="1"/>
</dbReference>
<dbReference type="GO" id="GO:0003723">
    <property type="term" value="F:RNA binding"/>
    <property type="evidence" value="ECO:0007669"/>
    <property type="project" value="UniProtKB-UniRule"/>
</dbReference>
<evidence type="ECO:0000256" key="5">
    <source>
        <dbReference type="PROSITE-ProRule" id="PRU00266"/>
    </source>
</evidence>
<dbReference type="SMART" id="SM00535">
    <property type="entry name" value="RIBOc"/>
    <property type="match status" value="1"/>
</dbReference>
<evidence type="ECO:0000256" key="4">
    <source>
        <dbReference type="ARBA" id="ARBA00022884"/>
    </source>
</evidence>
<evidence type="ECO:0000259" key="7">
    <source>
        <dbReference type="PROSITE" id="PS50137"/>
    </source>
</evidence>
<dbReference type="InterPro" id="IPR014720">
    <property type="entry name" value="dsRBD_dom"/>
</dbReference>
<dbReference type="AlphaFoldDB" id="A0AAJ0BNI0"/>
<dbReference type="PROSITE" id="PS50142">
    <property type="entry name" value="RNASE_3_2"/>
    <property type="match status" value="1"/>
</dbReference>
<evidence type="ECO:0000313" key="10">
    <source>
        <dbReference type="Proteomes" id="UP001239445"/>
    </source>
</evidence>
<dbReference type="InterPro" id="IPR000999">
    <property type="entry name" value="RNase_III_dom"/>
</dbReference>
<dbReference type="EMBL" id="MU839827">
    <property type="protein sequence ID" value="KAK1761162.1"/>
    <property type="molecule type" value="Genomic_DNA"/>
</dbReference>
<dbReference type="SMART" id="SM00358">
    <property type="entry name" value="DSRM"/>
    <property type="match status" value="1"/>
</dbReference>
<feature type="domain" description="RNase III" evidence="8">
    <location>
        <begin position="129"/>
        <end position="251"/>
    </location>
</feature>
<keyword evidence="4 5" id="KW-0694">RNA-binding</keyword>
<dbReference type="PROSITE" id="PS00517">
    <property type="entry name" value="RNASE_3_1"/>
    <property type="match status" value="1"/>
</dbReference>
<dbReference type="InterPro" id="IPR036389">
    <property type="entry name" value="RNase_III_sf"/>
</dbReference>
<dbReference type="GO" id="GO:0034475">
    <property type="term" value="P:U4 snRNA 3'-end processing"/>
    <property type="evidence" value="ECO:0007669"/>
    <property type="project" value="TreeGrafter"/>
</dbReference>
<dbReference type="GO" id="GO:0004525">
    <property type="term" value="F:ribonuclease III activity"/>
    <property type="evidence" value="ECO:0007669"/>
    <property type="project" value="InterPro"/>
</dbReference>
<accession>A0AAJ0BNI0</accession>
<keyword evidence="2" id="KW-0255">Endonuclease</keyword>